<organism evidence="3 4">
    <name type="scientific">Trapa natans</name>
    <name type="common">Water chestnut</name>
    <dbReference type="NCBI Taxonomy" id="22666"/>
    <lineage>
        <taxon>Eukaryota</taxon>
        <taxon>Viridiplantae</taxon>
        <taxon>Streptophyta</taxon>
        <taxon>Embryophyta</taxon>
        <taxon>Tracheophyta</taxon>
        <taxon>Spermatophyta</taxon>
        <taxon>Magnoliopsida</taxon>
        <taxon>eudicotyledons</taxon>
        <taxon>Gunneridae</taxon>
        <taxon>Pentapetalae</taxon>
        <taxon>rosids</taxon>
        <taxon>malvids</taxon>
        <taxon>Myrtales</taxon>
        <taxon>Lythraceae</taxon>
        <taxon>Trapa</taxon>
    </lineage>
</organism>
<keyword evidence="1" id="KW-0802">TPR repeat</keyword>
<dbReference type="AlphaFoldDB" id="A0AAN7M0A7"/>
<dbReference type="InterPro" id="IPR011990">
    <property type="entry name" value="TPR-like_helical_dom_sf"/>
</dbReference>
<dbReference type="InterPro" id="IPR043376">
    <property type="entry name" value="NPG1-like"/>
</dbReference>
<feature type="repeat" description="TPR" evidence="1">
    <location>
        <begin position="749"/>
        <end position="782"/>
    </location>
</feature>
<dbReference type="Proteomes" id="UP001346149">
    <property type="component" value="Unassembled WGS sequence"/>
</dbReference>
<dbReference type="SUPFAM" id="SSF48452">
    <property type="entry name" value="TPR-like"/>
    <property type="match status" value="2"/>
</dbReference>
<evidence type="ECO:0000256" key="1">
    <source>
        <dbReference type="PROSITE-ProRule" id="PRU00339"/>
    </source>
</evidence>
<dbReference type="InterPro" id="IPR019734">
    <property type="entry name" value="TPR_rpt"/>
</dbReference>
<dbReference type="PANTHER" id="PTHR44102">
    <property type="entry name" value="PROTEIN NPG1"/>
    <property type="match status" value="1"/>
</dbReference>
<feature type="repeat" description="TPR" evidence="1">
    <location>
        <begin position="820"/>
        <end position="853"/>
    </location>
</feature>
<accession>A0AAN7M0A7</accession>
<name>A0AAN7M0A7_TRANT</name>
<feature type="compositionally biased region" description="Basic and acidic residues" evidence="2">
    <location>
        <begin position="25"/>
        <end position="35"/>
    </location>
</feature>
<dbReference type="PROSITE" id="PS50005">
    <property type="entry name" value="TPR"/>
    <property type="match status" value="2"/>
</dbReference>
<protein>
    <submittedName>
        <fullName evidence="3">Uncharacterized protein</fullName>
    </submittedName>
</protein>
<comment type="caution">
    <text evidence="3">The sequence shown here is derived from an EMBL/GenBank/DDBJ whole genome shotgun (WGS) entry which is preliminary data.</text>
</comment>
<sequence length="859" mass="96464">MGRTGKQETDGFELEEAKRIVQQVEIERQSIHQNHDVSSSIGREDRREDRPCALRPIESIWRCIGKASSGNNKGSPSSPPTEEEEEEDNQTELSTSYLPRQLQLHFTILPSHADSERVTDRFHPILPKGTSVLLTLLSSSLLPLKMLCTCSGEQFKLEEPPKSPESLATRDFSASYLSSRTGDWESNFEDIQADEVVESSLREALSLNYEEARALLGRLEYQRGNYDAALQVFQGIEVRVLSSRMTRAIFERVQQQCKYSKKPISGIPAGVMSMHSVSLMLEAILLKAKSLEKLARYTEAAKDCNMILDIVESALPNGLPEGGAEDCKLQEMLHKSLELLPELWAKAGYIDKAIIAYRRALTKKWNLEPEKLASIQKKLAFTLLYSGVEVSLQVGCQGTVENNIEEAIILLLILMGKVSLGEVKWDEDVLHHLTYALSITGQYVLLAEHFELILPGVYDRVDRWYYLALCYASAGHLETAINLLKKVSNPSEAKRRPHIHSLLLGAKLCYGDPIRAVDGINFARAVINSSSSKKKHFSAQARNLLGICYAKAARISTSDSERVWYQKEALRSLNEAVLEGKKEPVLIYSLGLENAVQRNLDAAFDCSLMYSDRFEDKSAKCWKLITLILSAEKRFPDAKNIVDFAVEEVESFDQLELLRIKALLEIAEEQPNLAIETYKILLARIESRKEISEKSSDQVKHLHKLETKAERNLETMSWQDLSTVYTKLKSWADAEVCLEKAKSVDFSSPGNWHCSGLLYEAQSNYNKGLASFSLALSIKPDYVPSMVSTAEVLMKQGTCCSLPIARSFLMSALRLEPTNHQAWWNLGLLAKEEGSLQQAAEYFQAAYELESTAPVQSFV</sequence>
<feature type="region of interest" description="Disordered" evidence="2">
    <location>
        <begin position="25"/>
        <end position="49"/>
    </location>
</feature>
<feature type="region of interest" description="Disordered" evidence="2">
    <location>
        <begin position="65"/>
        <end position="94"/>
    </location>
</feature>
<keyword evidence="4" id="KW-1185">Reference proteome</keyword>
<evidence type="ECO:0000313" key="3">
    <source>
        <dbReference type="EMBL" id="KAK4796500.1"/>
    </source>
</evidence>
<feature type="compositionally biased region" description="Acidic residues" evidence="2">
    <location>
        <begin position="81"/>
        <end position="90"/>
    </location>
</feature>
<proteinExistence type="predicted"/>
<dbReference type="Gene3D" id="1.25.40.10">
    <property type="entry name" value="Tetratricopeptide repeat domain"/>
    <property type="match status" value="4"/>
</dbReference>
<gene>
    <name evidence="3" type="ORF">SAY86_028826</name>
</gene>
<reference evidence="3 4" key="1">
    <citation type="journal article" date="2023" name="Hortic Res">
        <title>Pangenome of water caltrop reveals structural variations and asymmetric subgenome divergence after allopolyploidization.</title>
        <authorList>
            <person name="Zhang X."/>
            <person name="Chen Y."/>
            <person name="Wang L."/>
            <person name="Yuan Y."/>
            <person name="Fang M."/>
            <person name="Shi L."/>
            <person name="Lu R."/>
            <person name="Comes H.P."/>
            <person name="Ma Y."/>
            <person name="Chen Y."/>
            <person name="Huang G."/>
            <person name="Zhou Y."/>
            <person name="Zheng Z."/>
            <person name="Qiu Y."/>
        </authorList>
    </citation>
    <scope>NUCLEOTIDE SEQUENCE [LARGE SCALE GENOMIC DNA]</scope>
    <source>
        <strain evidence="3">F231</strain>
    </source>
</reference>
<dbReference type="EMBL" id="JAXQNO010000006">
    <property type="protein sequence ID" value="KAK4796500.1"/>
    <property type="molecule type" value="Genomic_DNA"/>
</dbReference>
<dbReference type="SMART" id="SM00028">
    <property type="entry name" value="TPR"/>
    <property type="match status" value="6"/>
</dbReference>
<evidence type="ECO:0000256" key="2">
    <source>
        <dbReference type="SAM" id="MobiDB-lite"/>
    </source>
</evidence>
<dbReference type="Pfam" id="PF13432">
    <property type="entry name" value="TPR_16"/>
    <property type="match status" value="2"/>
</dbReference>
<evidence type="ECO:0000313" key="4">
    <source>
        <dbReference type="Proteomes" id="UP001346149"/>
    </source>
</evidence>
<dbReference type="PANTHER" id="PTHR44102:SF4">
    <property type="entry name" value="PROTEIN NPGR1"/>
    <property type="match status" value="1"/>
</dbReference>
<feature type="compositionally biased region" description="Low complexity" evidence="2">
    <location>
        <begin position="65"/>
        <end position="76"/>
    </location>
</feature>